<evidence type="ECO:0000256" key="2">
    <source>
        <dbReference type="ARBA" id="ARBA00022801"/>
    </source>
</evidence>
<evidence type="ECO:0000259" key="4">
    <source>
        <dbReference type="SMART" id="SM00797"/>
    </source>
</evidence>
<dbReference type="Pfam" id="PF02626">
    <property type="entry name" value="CT_A_B"/>
    <property type="match status" value="1"/>
</dbReference>
<evidence type="ECO:0000256" key="3">
    <source>
        <dbReference type="ARBA" id="ARBA00022840"/>
    </source>
</evidence>
<dbReference type="InterPro" id="IPR052708">
    <property type="entry name" value="PxpC"/>
</dbReference>
<name>A0ABN1ZF60_9MICO</name>
<protein>
    <submittedName>
        <fullName evidence="5">Biotin-dependent carboxyltransferase family protein</fullName>
    </submittedName>
</protein>
<dbReference type="EMBL" id="BAAAJX010000016">
    <property type="protein sequence ID" value="GAA1494376.1"/>
    <property type="molecule type" value="Genomic_DNA"/>
</dbReference>
<evidence type="ECO:0000256" key="1">
    <source>
        <dbReference type="ARBA" id="ARBA00022741"/>
    </source>
</evidence>
<dbReference type="InterPro" id="IPR003778">
    <property type="entry name" value="CT_A_B"/>
</dbReference>
<comment type="caution">
    <text evidence="5">The sequence shown here is derived from an EMBL/GenBank/DDBJ whole genome shotgun (WGS) entry which is preliminary data.</text>
</comment>
<keyword evidence="3" id="KW-0067">ATP-binding</keyword>
<dbReference type="InterPro" id="IPR029000">
    <property type="entry name" value="Cyclophilin-like_dom_sf"/>
</dbReference>
<dbReference type="Proteomes" id="UP001501742">
    <property type="component" value="Unassembled WGS sequence"/>
</dbReference>
<evidence type="ECO:0000313" key="6">
    <source>
        <dbReference type="Proteomes" id="UP001501742"/>
    </source>
</evidence>
<dbReference type="PANTHER" id="PTHR43309:SF3">
    <property type="entry name" value="5-OXOPROLINASE SUBUNIT C"/>
    <property type="match status" value="1"/>
</dbReference>
<organism evidence="5 6">
    <name type="scientific">Curtobacterium herbarum</name>
    <dbReference type="NCBI Taxonomy" id="150122"/>
    <lineage>
        <taxon>Bacteria</taxon>
        <taxon>Bacillati</taxon>
        <taxon>Actinomycetota</taxon>
        <taxon>Actinomycetes</taxon>
        <taxon>Micrococcales</taxon>
        <taxon>Microbacteriaceae</taxon>
        <taxon>Curtobacterium</taxon>
    </lineage>
</organism>
<feature type="domain" description="Carboxyltransferase" evidence="4">
    <location>
        <begin position="25"/>
        <end position="299"/>
    </location>
</feature>
<proteinExistence type="predicted"/>
<keyword evidence="2" id="KW-0378">Hydrolase</keyword>
<keyword evidence="6" id="KW-1185">Reference proteome</keyword>
<dbReference type="Gene3D" id="2.40.100.10">
    <property type="entry name" value="Cyclophilin-like"/>
    <property type="match status" value="1"/>
</dbReference>
<dbReference type="RefSeq" id="WP_204607004.1">
    <property type="nucleotide sequence ID" value="NZ_BAAAJX010000016.1"/>
</dbReference>
<accession>A0ABN1ZF60</accession>
<evidence type="ECO:0000313" key="5">
    <source>
        <dbReference type="EMBL" id="GAA1494376.1"/>
    </source>
</evidence>
<dbReference type="PANTHER" id="PTHR43309">
    <property type="entry name" value="5-OXOPROLINASE SUBUNIT C"/>
    <property type="match status" value="1"/>
</dbReference>
<keyword evidence="1" id="KW-0547">Nucleotide-binding</keyword>
<sequence>MSTLTVVQVGYGVTTQDLGRPGLSDMGLGAAGAADRGSAALANRMVGNRPDAAVLEALLGSVTLRTDAHTVAAVTGAPCPVSIERADGRVRGAAAYEVLLLEPGDTLHVGLPEDRLRAYVAVRGGIAVDPVLGSRSWDSLAQLGPEPLSAGDVLPIGSPGHGPDAGLWPVVDAVPPPLLPWPGDPVLLDVVPGPRDDWFTPEWRTTLTGQDFHVSPDSDRVGVRTTATTPLVRAVAGELPSEGVETGSLQVPPAGSPVLFLADHPVTGGYPVVAVLTPESVDRAAQLRPGDTLRFRTVR</sequence>
<reference evidence="5 6" key="1">
    <citation type="journal article" date="2019" name="Int. J. Syst. Evol. Microbiol.">
        <title>The Global Catalogue of Microorganisms (GCM) 10K type strain sequencing project: providing services to taxonomists for standard genome sequencing and annotation.</title>
        <authorList>
            <consortium name="The Broad Institute Genomics Platform"/>
            <consortium name="The Broad Institute Genome Sequencing Center for Infectious Disease"/>
            <person name="Wu L."/>
            <person name="Ma J."/>
        </authorList>
    </citation>
    <scope>NUCLEOTIDE SEQUENCE [LARGE SCALE GENOMIC DNA]</scope>
    <source>
        <strain evidence="5 6">JCM 12140</strain>
    </source>
</reference>
<gene>
    <name evidence="5" type="ORF">GCM10009627_27220</name>
</gene>
<dbReference type="SUPFAM" id="SSF50891">
    <property type="entry name" value="Cyclophilin-like"/>
    <property type="match status" value="1"/>
</dbReference>
<dbReference type="SMART" id="SM00797">
    <property type="entry name" value="AHS2"/>
    <property type="match status" value="1"/>
</dbReference>